<dbReference type="STRING" id="262004.SAMN04489796_102350"/>
<dbReference type="AlphaFoldDB" id="A0A1G8BKB9"/>
<dbReference type="OrthoDB" id="1183114at2"/>
<protein>
    <submittedName>
        <fullName evidence="3">Chaperone of endosialidase</fullName>
    </submittedName>
</protein>
<keyword evidence="4" id="KW-1185">Reference proteome</keyword>
<dbReference type="InterPro" id="IPR030392">
    <property type="entry name" value="S74_ICA"/>
</dbReference>
<dbReference type="Gene3D" id="1.10.10.10">
    <property type="entry name" value="Winged helix-like DNA-binding domain superfamily/Winged helix DNA-binding domain"/>
    <property type="match status" value="1"/>
</dbReference>
<accession>A0A1G8BKB9</accession>
<feature type="domain" description="Peptidase S74" evidence="2">
    <location>
        <begin position="336"/>
        <end position="428"/>
    </location>
</feature>
<organism evidence="3 4">
    <name type="scientific">Winogradskyella thalassocola</name>
    <dbReference type="NCBI Taxonomy" id="262004"/>
    <lineage>
        <taxon>Bacteria</taxon>
        <taxon>Pseudomonadati</taxon>
        <taxon>Bacteroidota</taxon>
        <taxon>Flavobacteriia</taxon>
        <taxon>Flavobacteriales</taxon>
        <taxon>Flavobacteriaceae</taxon>
        <taxon>Winogradskyella</taxon>
    </lineage>
</organism>
<evidence type="ECO:0000313" key="4">
    <source>
        <dbReference type="Proteomes" id="UP000199492"/>
    </source>
</evidence>
<feature type="signal peptide" evidence="1">
    <location>
        <begin position="1"/>
        <end position="22"/>
    </location>
</feature>
<gene>
    <name evidence="3" type="ORF">SAMN04489796_102350</name>
</gene>
<sequence length="450" mass="49486">MKKTIVTLVIAFFVTISSFAQQGINYKAVIKDNLGNIQASQTIGVQFQIREASANGSAVYTETHTSTTDANGILILNIGTGTTTDTFNTVDWSSNEHWLNVQIDVSGGTNYTDMSTTQFMAVPYSLSSADNLWQRNGDDATAITEKVGIGTSEPESLLHIENDGETNVTDLRVHSNFGPSDIILSVGRFSETNNKITSSGGNLTISRYFEDMGETLDLLHITHDGNIIAPNSNYVYDSHALTTRGYNDNRYLKKGGNITSDNIGIGRDTPSSLLEVAHQDGSPSSSSRTNAFSIRNLGTGRSWQFYTHSSGYLELFNDGNHKGSFNPNSGVYNTVSDRRLKKDITALENGTLNKVMQLNPVSYLMKDQTDTKRNLGLISQEVQVIFPSITNYVEESDLITLSYTELIPILIKALQEQQNIIDGQHSENIQQNHAIQSLLQRMDALESANN</sequence>
<evidence type="ECO:0000259" key="2">
    <source>
        <dbReference type="PROSITE" id="PS51688"/>
    </source>
</evidence>
<reference evidence="4" key="1">
    <citation type="submission" date="2016-10" db="EMBL/GenBank/DDBJ databases">
        <authorList>
            <person name="Varghese N."/>
            <person name="Submissions S."/>
        </authorList>
    </citation>
    <scope>NUCLEOTIDE SEQUENCE [LARGE SCALE GENOMIC DNA]</scope>
    <source>
        <strain evidence="4">DSM 15363</strain>
    </source>
</reference>
<evidence type="ECO:0000313" key="3">
    <source>
        <dbReference type="EMBL" id="SDH33533.1"/>
    </source>
</evidence>
<dbReference type="RefSeq" id="WP_092467217.1">
    <property type="nucleotide sequence ID" value="NZ_FNCZ01000002.1"/>
</dbReference>
<name>A0A1G8BKB9_9FLAO</name>
<dbReference type="Pfam" id="PF13884">
    <property type="entry name" value="Peptidase_S74"/>
    <property type="match status" value="1"/>
</dbReference>
<dbReference type="PROSITE" id="PS51688">
    <property type="entry name" value="ICA"/>
    <property type="match status" value="1"/>
</dbReference>
<keyword evidence="1" id="KW-0732">Signal</keyword>
<dbReference type="InterPro" id="IPR036388">
    <property type="entry name" value="WH-like_DNA-bd_sf"/>
</dbReference>
<feature type="chain" id="PRO_5011455424" evidence="1">
    <location>
        <begin position="23"/>
        <end position="450"/>
    </location>
</feature>
<evidence type="ECO:0000256" key="1">
    <source>
        <dbReference type="SAM" id="SignalP"/>
    </source>
</evidence>
<proteinExistence type="predicted"/>
<dbReference type="EMBL" id="FNCZ01000002">
    <property type="protein sequence ID" value="SDH33533.1"/>
    <property type="molecule type" value="Genomic_DNA"/>
</dbReference>
<dbReference type="Proteomes" id="UP000199492">
    <property type="component" value="Unassembled WGS sequence"/>
</dbReference>